<dbReference type="EMBL" id="RZGZ01000004">
    <property type="protein sequence ID" value="RUQ98014.1"/>
    <property type="molecule type" value="Genomic_DNA"/>
</dbReference>
<gene>
    <name evidence="1" type="ORF">ELQ94_13325</name>
</gene>
<dbReference type="GO" id="GO:0000166">
    <property type="term" value="F:nucleotide binding"/>
    <property type="evidence" value="ECO:0007669"/>
    <property type="project" value="InterPro"/>
</dbReference>
<name>A0A3S0VDT6_9MICO</name>
<dbReference type="AlphaFoldDB" id="A0A3S0VDT6"/>
<dbReference type="RefSeq" id="WP_127050869.1">
    <property type="nucleotide sequence ID" value="NZ_RZGZ01000004.1"/>
</dbReference>
<dbReference type="OrthoDB" id="6396444at2"/>
<dbReference type="Gene3D" id="3.30.980.10">
    <property type="entry name" value="Threonyl-trna Synthetase, Chain A, domain 2"/>
    <property type="match status" value="1"/>
</dbReference>
<protein>
    <submittedName>
        <fullName evidence="1">Metal-dependent hydrolase</fullName>
    </submittedName>
</protein>
<evidence type="ECO:0000313" key="1">
    <source>
        <dbReference type="EMBL" id="RUQ98014.1"/>
    </source>
</evidence>
<dbReference type="GO" id="GO:0016787">
    <property type="term" value="F:hydrolase activity"/>
    <property type="evidence" value="ECO:0007669"/>
    <property type="project" value="UniProtKB-KW"/>
</dbReference>
<organism evidence="1 2">
    <name type="scientific">Labedella endophytica</name>
    <dbReference type="NCBI Taxonomy" id="1523160"/>
    <lineage>
        <taxon>Bacteria</taxon>
        <taxon>Bacillati</taxon>
        <taxon>Actinomycetota</taxon>
        <taxon>Actinomycetes</taxon>
        <taxon>Micrococcales</taxon>
        <taxon>Microbacteriaceae</taxon>
        <taxon>Labedella</taxon>
    </lineage>
</organism>
<comment type="caution">
    <text evidence="1">The sequence shown here is derived from an EMBL/GenBank/DDBJ whole genome shotgun (WGS) entry which is preliminary data.</text>
</comment>
<evidence type="ECO:0000313" key="2">
    <source>
        <dbReference type="Proteomes" id="UP000274909"/>
    </source>
</evidence>
<keyword evidence="1" id="KW-0378">Hydrolase</keyword>
<keyword evidence="2" id="KW-1185">Reference proteome</keyword>
<accession>A0A3S0VDT6</accession>
<dbReference type="SUPFAM" id="SSF55186">
    <property type="entry name" value="ThrRS/AlaRS common domain"/>
    <property type="match status" value="1"/>
</dbReference>
<sequence>MTLPTTDTTVLYPAGALGSTGVVLHREELPDGRAAILLDVTAAHPVDAAWPDQPADRGTLTSGDAPDSPVALLDAVVAASDGSALFLGSDSPVKKGTEGWAFLVAHVVDGQSSLREGDTVTVAIDPEYRRALSAGHTACHLASLALNRTLADAWRKEVTTDAAGAPNFDALAIESSTIIPDGSIDVYRIGKSLRKRGFDPASLDDLEAIAARVDGTLEAWVATDAAASVESPHPVLTGRRAWVCDLPDGRVSIPCGGTHIGALDAFDAISVSFERDDADGAITVTMRTTSTPR</sequence>
<reference evidence="1 2" key="1">
    <citation type="submission" date="2018-12" db="EMBL/GenBank/DDBJ databases">
        <authorList>
            <person name="Li F."/>
        </authorList>
    </citation>
    <scope>NUCLEOTIDE SEQUENCE [LARGE SCALE GENOMIC DNA]</scope>
    <source>
        <strain evidence="1 2">EGI 6500705</strain>
    </source>
</reference>
<dbReference type="InterPro" id="IPR018163">
    <property type="entry name" value="Thr/Ala-tRNA-synth_IIc_edit"/>
</dbReference>
<dbReference type="Proteomes" id="UP000274909">
    <property type="component" value="Unassembled WGS sequence"/>
</dbReference>
<proteinExistence type="predicted"/>